<evidence type="ECO:0000256" key="1">
    <source>
        <dbReference type="SAM" id="Phobius"/>
    </source>
</evidence>
<reference evidence="2 3" key="1">
    <citation type="submission" date="2018-04" db="EMBL/GenBank/DDBJ databases">
        <authorList>
            <person name="Li J."/>
        </authorList>
    </citation>
    <scope>NUCLEOTIDE SEQUENCE [LARGE SCALE GENOMIC DNA]</scope>
    <source>
        <strain evidence="3">30A</strain>
    </source>
</reference>
<dbReference type="Proteomes" id="UP000244729">
    <property type="component" value="Chromosome"/>
</dbReference>
<keyword evidence="3" id="KW-1185">Reference proteome</keyword>
<accession>A0A2S0X036</accession>
<dbReference type="OrthoDB" id="3783029at2"/>
<sequence>MAGSAVTGICDGDVPYIGYTVDLIDPDNVSTGHTATLVLSDGSNSTSIPLGTIVNGALSGRVLWPGAAVNSDGSPAGWPGWDLVDGVWVETDGNFAWTRSITSATITVNPSISVPLSYPPSSPNCATSPRGSGAVSAADTETLSATGVSEATFAVAFGALGLVVIGGAVLLLTRRLAKR</sequence>
<dbReference type="KEGG" id="agm:DCE93_10355"/>
<protein>
    <submittedName>
        <fullName evidence="2">Cell wall protein</fullName>
    </submittedName>
</protein>
<name>A0A2S0X036_9MICO</name>
<gene>
    <name evidence="2" type="ORF">DCE93_10355</name>
</gene>
<evidence type="ECO:0000313" key="2">
    <source>
        <dbReference type="EMBL" id="AWB96918.1"/>
    </source>
</evidence>
<organism evidence="2 3">
    <name type="scientific">Agromyces badenianii</name>
    <dbReference type="NCBI Taxonomy" id="2080742"/>
    <lineage>
        <taxon>Bacteria</taxon>
        <taxon>Bacillati</taxon>
        <taxon>Actinomycetota</taxon>
        <taxon>Actinomycetes</taxon>
        <taxon>Micrococcales</taxon>
        <taxon>Microbacteriaceae</taxon>
        <taxon>Agromyces</taxon>
    </lineage>
</organism>
<feature type="transmembrane region" description="Helical" evidence="1">
    <location>
        <begin position="153"/>
        <end position="173"/>
    </location>
</feature>
<dbReference type="AlphaFoldDB" id="A0A2S0X036"/>
<evidence type="ECO:0000313" key="3">
    <source>
        <dbReference type="Proteomes" id="UP000244729"/>
    </source>
</evidence>
<proteinExistence type="predicted"/>
<keyword evidence="1" id="KW-0472">Membrane</keyword>
<dbReference type="EMBL" id="CP028913">
    <property type="protein sequence ID" value="AWB96918.1"/>
    <property type="molecule type" value="Genomic_DNA"/>
</dbReference>
<keyword evidence="1" id="KW-1133">Transmembrane helix</keyword>
<keyword evidence="1" id="KW-0812">Transmembrane</keyword>